<evidence type="ECO:0000313" key="7">
    <source>
        <dbReference type="EMBL" id="TKH44309.1"/>
    </source>
</evidence>
<feature type="domain" description="Fe/B12 periplasmic-binding" evidence="6">
    <location>
        <begin position="62"/>
        <end position="326"/>
    </location>
</feature>
<dbReference type="RefSeq" id="WP_137062137.1">
    <property type="nucleotide sequence ID" value="NZ_PNXQ01000012.1"/>
</dbReference>
<protein>
    <submittedName>
        <fullName evidence="7">ABC transporter substrate-binding protein</fullName>
    </submittedName>
</protein>
<dbReference type="SUPFAM" id="SSF53807">
    <property type="entry name" value="Helical backbone' metal receptor"/>
    <property type="match status" value="1"/>
</dbReference>
<dbReference type="InterPro" id="IPR002491">
    <property type="entry name" value="ABC_transptr_periplasmic_BD"/>
</dbReference>
<dbReference type="PANTHER" id="PTHR30532">
    <property type="entry name" value="IRON III DICITRATE-BINDING PERIPLASMIC PROTEIN"/>
    <property type="match status" value="1"/>
</dbReference>
<gene>
    <name evidence="7" type="ORF">C1I60_13370</name>
</gene>
<dbReference type="GO" id="GO:0030288">
    <property type="term" value="C:outer membrane-bounded periplasmic space"/>
    <property type="evidence" value="ECO:0007669"/>
    <property type="project" value="TreeGrafter"/>
</dbReference>
<dbReference type="PROSITE" id="PS51257">
    <property type="entry name" value="PROKAR_LIPOPROTEIN"/>
    <property type="match status" value="1"/>
</dbReference>
<dbReference type="AlphaFoldDB" id="A0A4U2PZL4"/>
<evidence type="ECO:0000256" key="1">
    <source>
        <dbReference type="ARBA" id="ARBA00004196"/>
    </source>
</evidence>
<evidence type="ECO:0000259" key="6">
    <source>
        <dbReference type="PROSITE" id="PS50983"/>
    </source>
</evidence>
<dbReference type="Pfam" id="PF01497">
    <property type="entry name" value="Peripla_BP_2"/>
    <property type="match status" value="1"/>
</dbReference>
<feature type="chain" id="PRO_5038487892" evidence="5">
    <location>
        <begin position="22"/>
        <end position="326"/>
    </location>
</feature>
<comment type="caution">
    <text evidence="7">The sequence shown here is derived from an EMBL/GenBank/DDBJ whole genome shotgun (WGS) entry which is preliminary data.</text>
</comment>
<comment type="subcellular location">
    <subcellularLocation>
        <location evidence="1">Cell envelope</location>
    </subcellularLocation>
</comment>
<comment type="similarity">
    <text evidence="2">Belongs to the bacterial solute-binding protein 8 family.</text>
</comment>
<dbReference type="GO" id="GO:1901678">
    <property type="term" value="P:iron coordination entity transport"/>
    <property type="evidence" value="ECO:0007669"/>
    <property type="project" value="UniProtKB-ARBA"/>
</dbReference>
<organism evidence="7 8">
    <name type="scientific">Paenibacillus terrae</name>
    <dbReference type="NCBI Taxonomy" id="159743"/>
    <lineage>
        <taxon>Bacteria</taxon>
        <taxon>Bacillati</taxon>
        <taxon>Bacillota</taxon>
        <taxon>Bacilli</taxon>
        <taxon>Bacillales</taxon>
        <taxon>Paenibacillaceae</taxon>
        <taxon>Paenibacillus</taxon>
    </lineage>
</organism>
<dbReference type="EMBL" id="PNXQ01000012">
    <property type="protein sequence ID" value="TKH44309.1"/>
    <property type="molecule type" value="Genomic_DNA"/>
</dbReference>
<name>A0A4U2PZL4_9BACL</name>
<evidence type="ECO:0000256" key="3">
    <source>
        <dbReference type="ARBA" id="ARBA00022448"/>
    </source>
</evidence>
<evidence type="ECO:0000313" key="8">
    <source>
        <dbReference type="Proteomes" id="UP000308114"/>
    </source>
</evidence>
<dbReference type="InterPro" id="IPR051313">
    <property type="entry name" value="Bact_iron-sidero_bind"/>
</dbReference>
<dbReference type="PROSITE" id="PS50983">
    <property type="entry name" value="FE_B12_PBP"/>
    <property type="match status" value="1"/>
</dbReference>
<reference evidence="7 8" key="1">
    <citation type="submission" date="2018-01" db="EMBL/GenBank/DDBJ databases">
        <title>Bacillales members from the olive rhizosphere are effective biological control agents against Verticillium dahliae.</title>
        <authorList>
            <person name="Gomez-Lama C."/>
            <person name="Legarda G."/>
            <person name="Ruano-Rosa D."/>
            <person name="Pizarro-Tobias P."/>
            <person name="Valverde-Corredor A."/>
            <person name="Niqui J.L."/>
            <person name="Trivino J.C."/>
            <person name="Roca A."/>
            <person name="Mercado-Blanco J."/>
        </authorList>
    </citation>
    <scope>NUCLEOTIDE SEQUENCE [LARGE SCALE GENOMIC DNA]</scope>
    <source>
        <strain evidence="7 8">PIC167</strain>
    </source>
</reference>
<keyword evidence="3" id="KW-0813">Transport</keyword>
<keyword evidence="4 5" id="KW-0732">Signal</keyword>
<evidence type="ECO:0000256" key="5">
    <source>
        <dbReference type="SAM" id="SignalP"/>
    </source>
</evidence>
<accession>A0A4U2PZL4</accession>
<evidence type="ECO:0000256" key="4">
    <source>
        <dbReference type="ARBA" id="ARBA00022729"/>
    </source>
</evidence>
<proteinExistence type="inferred from homology"/>
<feature type="signal peptide" evidence="5">
    <location>
        <begin position="1"/>
        <end position="21"/>
    </location>
</feature>
<dbReference type="PANTHER" id="PTHR30532:SF26">
    <property type="entry name" value="IRON(3+)-HYDROXAMATE-BINDING PROTEIN FHUD"/>
    <property type="match status" value="1"/>
</dbReference>
<evidence type="ECO:0000256" key="2">
    <source>
        <dbReference type="ARBA" id="ARBA00008814"/>
    </source>
</evidence>
<dbReference type="Proteomes" id="UP000308114">
    <property type="component" value="Unassembled WGS sequence"/>
</dbReference>
<sequence>MSKRAMIRLGTVLLAFTFVLAACTNAPKQKEAASSIGNPESGGTRVVKDAFGDVTIPSHPKNMLVMSSKYAEYLIEMGITPQMVSFVPEIEPAYRLPYFEKHGVKMIQEQQYQMNYEKLLHLSPDLIITQGDGMDAQVYEKVSRIAPTIALQAGSGMYDAMPKLADLFDKKTESEKVLAEFGEKATRAREKIHQAIGNKTVLILRVDPKQYRYLGSQAGESSEFFYKTLGLTIPEIFKDSKDWFTPFSLEILPEIKPDFIFLEKRMIQNYNSADSLKSLEENPLWKNMDAVKNNHVFPLKTSDFVEGEGPIGSSLLIDYVVEKLVP</sequence>
<dbReference type="Gene3D" id="3.40.50.1980">
    <property type="entry name" value="Nitrogenase molybdenum iron protein domain"/>
    <property type="match status" value="2"/>
</dbReference>